<dbReference type="Gene3D" id="3.30.70.100">
    <property type="match status" value="1"/>
</dbReference>
<dbReference type="AlphaFoldDB" id="A0A398C7V5"/>
<dbReference type="GO" id="GO:0046872">
    <property type="term" value="F:metal ion binding"/>
    <property type="evidence" value="ECO:0007669"/>
    <property type="project" value="InterPro"/>
</dbReference>
<dbReference type="CDD" id="cd00371">
    <property type="entry name" value="HMA"/>
    <property type="match status" value="1"/>
</dbReference>
<dbReference type="PROSITE" id="PS50846">
    <property type="entry name" value="HMA_2"/>
    <property type="match status" value="1"/>
</dbReference>
<reference evidence="2 3" key="1">
    <citation type="submission" date="2018-09" db="EMBL/GenBank/DDBJ databases">
        <title>Draft genome of Simplicispira sp. NY-02.</title>
        <authorList>
            <person name="Im W.T."/>
        </authorList>
    </citation>
    <scope>NUCLEOTIDE SEQUENCE [LARGE SCALE GENOMIC DNA]</scope>
    <source>
        <strain evidence="2 3">NY-02</strain>
    </source>
</reference>
<feature type="domain" description="HMA" evidence="1">
    <location>
        <begin position="3"/>
        <end position="66"/>
    </location>
</feature>
<organism evidence="2 3">
    <name type="scientific">Simplicispira hankyongi</name>
    <dbReference type="NCBI Taxonomy" id="2315688"/>
    <lineage>
        <taxon>Bacteria</taxon>
        <taxon>Pseudomonadati</taxon>
        <taxon>Pseudomonadota</taxon>
        <taxon>Betaproteobacteria</taxon>
        <taxon>Burkholderiales</taxon>
        <taxon>Comamonadaceae</taxon>
        <taxon>Simplicispira</taxon>
    </lineage>
</organism>
<dbReference type="SUPFAM" id="SSF55008">
    <property type="entry name" value="HMA, heavy metal-associated domain"/>
    <property type="match status" value="1"/>
</dbReference>
<dbReference type="InterPro" id="IPR006121">
    <property type="entry name" value="HMA_dom"/>
</dbReference>
<evidence type="ECO:0000313" key="2">
    <source>
        <dbReference type="EMBL" id="RID97591.1"/>
    </source>
</evidence>
<evidence type="ECO:0000259" key="1">
    <source>
        <dbReference type="PROSITE" id="PS50846"/>
    </source>
</evidence>
<dbReference type="EMBL" id="QXJC01000005">
    <property type="protein sequence ID" value="RID97591.1"/>
    <property type="molecule type" value="Genomic_DNA"/>
</dbReference>
<comment type="caution">
    <text evidence="2">The sequence shown here is derived from an EMBL/GenBank/DDBJ whole genome shotgun (WGS) entry which is preliminary data.</text>
</comment>
<name>A0A398C7V5_9BURK</name>
<dbReference type="Pfam" id="PF00403">
    <property type="entry name" value="HMA"/>
    <property type="match status" value="1"/>
</dbReference>
<gene>
    <name evidence="2" type="ORF">D3F03_12140</name>
</gene>
<protein>
    <submittedName>
        <fullName evidence="2">Copper chaperone</fullName>
    </submittedName>
</protein>
<dbReference type="OrthoDB" id="9813965at2"/>
<accession>A0A398C7V5</accession>
<evidence type="ECO:0000313" key="3">
    <source>
        <dbReference type="Proteomes" id="UP000266302"/>
    </source>
</evidence>
<dbReference type="InterPro" id="IPR036163">
    <property type="entry name" value="HMA_dom_sf"/>
</dbReference>
<sequence>MSTTYQFTVTGMTCGHCERAVTQAVQALDPAAEVRIDRAANRVDVASTQPRDALAAAIAEEGYEVAPA</sequence>
<dbReference type="RefSeq" id="WP_119109695.1">
    <property type="nucleotide sequence ID" value="NZ_QXJC01000005.1"/>
</dbReference>
<dbReference type="Proteomes" id="UP000266302">
    <property type="component" value="Unassembled WGS sequence"/>
</dbReference>
<keyword evidence="3" id="KW-1185">Reference proteome</keyword>
<proteinExistence type="predicted"/>